<feature type="active site" description="Nucleophile" evidence="7">
    <location>
        <position position="1281"/>
    </location>
</feature>
<keyword evidence="5 7" id="KW-0442">Lipid degradation</keyword>
<evidence type="ECO:0000256" key="7">
    <source>
        <dbReference type="PROSITE-ProRule" id="PRU01161"/>
    </source>
</evidence>
<dbReference type="EMBL" id="JAUJLE010000814">
    <property type="protein sequence ID" value="KAK0950554.1"/>
    <property type="molecule type" value="Genomic_DNA"/>
</dbReference>
<evidence type="ECO:0000256" key="8">
    <source>
        <dbReference type="SAM" id="MobiDB-lite"/>
    </source>
</evidence>
<dbReference type="PROSITE" id="PS51635">
    <property type="entry name" value="PNPLA"/>
    <property type="match status" value="1"/>
</dbReference>
<organism evidence="10 11">
    <name type="scientific">Friedmanniomyces endolithicus</name>
    <dbReference type="NCBI Taxonomy" id="329885"/>
    <lineage>
        <taxon>Eukaryota</taxon>
        <taxon>Fungi</taxon>
        <taxon>Dikarya</taxon>
        <taxon>Ascomycota</taxon>
        <taxon>Pezizomycotina</taxon>
        <taxon>Dothideomycetes</taxon>
        <taxon>Dothideomycetidae</taxon>
        <taxon>Mycosphaerellales</taxon>
        <taxon>Teratosphaeriaceae</taxon>
        <taxon>Friedmanniomyces</taxon>
    </lineage>
</organism>
<feature type="domain" description="PNPLA" evidence="9">
    <location>
        <begin position="1241"/>
        <end position="1446"/>
    </location>
</feature>
<dbReference type="SUPFAM" id="SSF52540">
    <property type="entry name" value="P-loop containing nucleoside triphosphate hydrolases"/>
    <property type="match status" value="1"/>
</dbReference>
<evidence type="ECO:0000313" key="10">
    <source>
        <dbReference type="EMBL" id="KAK0950554.1"/>
    </source>
</evidence>
<dbReference type="InterPro" id="IPR002641">
    <property type="entry name" value="PNPLA_dom"/>
</dbReference>
<protein>
    <recommendedName>
        <fullName evidence="9">PNPLA domain-containing protein</fullName>
    </recommendedName>
</protein>
<dbReference type="InterPro" id="IPR017907">
    <property type="entry name" value="Znf_RING_CS"/>
</dbReference>
<keyword evidence="2" id="KW-0863">Zinc-finger</keyword>
<evidence type="ECO:0000259" key="9">
    <source>
        <dbReference type="PROSITE" id="PS51635"/>
    </source>
</evidence>
<feature type="region of interest" description="Disordered" evidence="8">
    <location>
        <begin position="475"/>
        <end position="495"/>
    </location>
</feature>
<keyword evidence="6 7" id="KW-0443">Lipid metabolism</keyword>
<keyword evidence="4" id="KW-0862">Zinc</keyword>
<dbReference type="GO" id="GO:0008270">
    <property type="term" value="F:zinc ion binding"/>
    <property type="evidence" value="ECO:0007669"/>
    <property type="project" value="UniProtKB-KW"/>
</dbReference>
<dbReference type="GO" id="GO:0016020">
    <property type="term" value="C:membrane"/>
    <property type="evidence" value="ECO:0007669"/>
    <property type="project" value="TreeGrafter"/>
</dbReference>
<feature type="short sequence motif" description="GXSXG" evidence="7">
    <location>
        <begin position="1279"/>
        <end position="1283"/>
    </location>
</feature>
<feature type="active site" description="Proton acceptor" evidence="7">
    <location>
        <position position="1433"/>
    </location>
</feature>
<proteinExistence type="predicted"/>
<evidence type="ECO:0000256" key="6">
    <source>
        <dbReference type="ARBA" id="ARBA00023098"/>
    </source>
</evidence>
<dbReference type="GO" id="GO:0019369">
    <property type="term" value="P:arachidonate metabolic process"/>
    <property type="evidence" value="ECO:0007669"/>
    <property type="project" value="TreeGrafter"/>
</dbReference>
<dbReference type="Gene3D" id="3.40.1090.10">
    <property type="entry name" value="Cytosolic phospholipase A2 catalytic domain"/>
    <property type="match status" value="1"/>
</dbReference>
<dbReference type="PROSITE" id="PS00518">
    <property type="entry name" value="ZF_RING_1"/>
    <property type="match status" value="1"/>
</dbReference>
<evidence type="ECO:0000256" key="1">
    <source>
        <dbReference type="ARBA" id="ARBA00022723"/>
    </source>
</evidence>
<dbReference type="PANTHER" id="PTHR24185">
    <property type="entry name" value="CALCIUM-INDEPENDENT PHOSPHOLIPASE A2-GAMMA"/>
    <property type="match status" value="1"/>
</dbReference>
<dbReference type="Proteomes" id="UP001175353">
    <property type="component" value="Unassembled WGS sequence"/>
</dbReference>
<dbReference type="PANTHER" id="PTHR24185:SF1">
    <property type="entry name" value="CALCIUM-INDEPENDENT PHOSPHOLIPASE A2-GAMMA"/>
    <property type="match status" value="1"/>
</dbReference>
<gene>
    <name evidence="10" type="ORF">LTR91_025582</name>
</gene>
<dbReference type="InterPro" id="IPR027417">
    <property type="entry name" value="P-loop_NTPase"/>
</dbReference>
<evidence type="ECO:0000256" key="3">
    <source>
        <dbReference type="ARBA" id="ARBA00022801"/>
    </source>
</evidence>
<dbReference type="InterPro" id="IPR016035">
    <property type="entry name" value="Acyl_Trfase/lysoPLipase"/>
</dbReference>
<feature type="compositionally biased region" description="Basic and acidic residues" evidence="8">
    <location>
        <begin position="479"/>
        <end position="492"/>
    </location>
</feature>
<evidence type="ECO:0000256" key="4">
    <source>
        <dbReference type="ARBA" id="ARBA00022833"/>
    </source>
</evidence>
<feature type="short sequence motif" description="DGA/G" evidence="7">
    <location>
        <begin position="1433"/>
        <end position="1435"/>
    </location>
</feature>
<dbReference type="SUPFAM" id="SSF52151">
    <property type="entry name" value="FabD/lysophospholipase-like"/>
    <property type="match status" value="1"/>
</dbReference>
<dbReference type="CDD" id="cd07199">
    <property type="entry name" value="Pat17_PNPLA8_PNPLA9_like"/>
    <property type="match status" value="1"/>
</dbReference>
<evidence type="ECO:0000313" key="11">
    <source>
        <dbReference type="Proteomes" id="UP001175353"/>
    </source>
</evidence>
<comment type="caution">
    <text evidence="10">The sequence shown here is derived from an EMBL/GenBank/DDBJ whole genome shotgun (WGS) entry which is preliminary data.</text>
</comment>
<keyword evidence="11" id="KW-1185">Reference proteome</keyword>
<dbReference type="Pfam" id="PF01734">
    <property type="entry name" value="Patatin"/>
    <property type="match status" value="1"/>
</dbReference>
<dbReference type="GO" id="GO:0016042">
    <property type="term" value="P:lipid catabolic process"/>
    <property type="evidence" value="ECO:0007669"/>
    <property type="project" value="UniProtKB-UniRule"/>
</dbReference>
<evidence type="ECO:0000256" key="2">
    <source>
        <dbReference type="ARBA" id="ARBA00022771"/>
    </source>
</evidence>
<name>A0AAN6GZ04_9PEZI</name>
<feature type="region of interest" description="Disordered" evidence="8">
    <location>
        <begin position="771"/>
        <end position="794"/>
    </location>
</feature>
<keyword evidence="3 7" id="KW-0378">Hydrolase</keyword>
<accession>A0AAN6GZ04</accession>
<dbReference type="GO" id="GO:0047499">
    <property type="term" value="F:calcium-independent phospholipase A2 activity"/>
    <property type="evidence" value="ECO:0007669"/>
    <property type="project" value="TreeGrafter"/>
</dbReference>
<dbReference type="GO" id="GO:0046486">
    <property type="term" value="P:glycerolipid metabolic process"/>
    <property type="evidence" value="ECO:0007669"/>
    <property type="project" value="UniProtKB-ARBA"/>
</dbReference>
<feature type="compositionally biased region" description="Basic and acidic residues" evidence="8">
    <location>
        <begin position="771"/>
        <end position="791"/>
    </location>
</feature>
<keyword evidence="1" id="KW-0479">Metal-binding</keyword>
<reference evidence="10" key="1">
    <citation type="submission" date="2023-06" db="EMBL/GenBank/DDBJ databases">
        <title>Black Yeasts Isolated from many extreme environments.</title>
        <authorList>
            <person name="Coleine C."/>
            <person name="Stajich J.E."/>
            <person name="Selbmann L."/>
        </authorList>
    </citation>
    <scope>NUCLEOTIDE SEQUENCE</scope>
    <source>
        <strain evidence="10">CCFEE 5200</strain>
    </source>
</reference>
<feature type="short sequence motif" description="GXGXXG" evidence="7">
    <location>
        <begin position="1245"/>
        <end position="1250"/>
    </location>
</feature>
<evidence type="ECO:0000256" key="5">
    <source>
        <dbReference type="ARBA" id="ARBA00022963"/>
    </source>
</evidence>
<sequence>MAATLGNEISRRVTRVSFAFEEAAHYVRCSDSNHEHTNLHQDALSDSLERFNLWAGSLGAYHPSSDPRSLEHRLRNAPQVAVRVHELLDSLEGGIVKALEYDFAAASGGADETVPNGPSREEAALLELFDLPDEGGCQILAICDAVADTVGRLIKISMLTGRSVARDRYARAEASAADRFNDSYDVGHVKEKFKHGQEHPWLVERLGKAITKRRQYLKYSREHRSRIAHPNPARLTVGSALGPDSLNIPSSQQEILPTATSVAPTSPSRPSLYPTTASTLRPMEPAEFDIPVEDDRSVSTLATTIVEDDFPNPLRVPDLDTIAAPGANRLGKGTYSPTSGPTYALFTIAVWSCSKTERLGPFTRWRSIEGNGSAISALGTASPSDLVEHLRQSHGDAMDEHEMQLMPSVSSTPMDKIDARQCRLCNWTEILRPANPGIPAHAPILVTQSRFLQHLAHHLEQLALFAIPRETLDDDNDANAERENSGDARRGSQESLLSLEGSIASDAESQKDEEATLRLPETALTHNILHEHERTLPRKDVMTSWAIEDLTQAQPKDTALPVEDWSRSPSDTVLEERCESCEEVGRSCWYCNWCAKLFCDTCWDLQDPHKDQTKGLNDSPHEKVRLSVFQMINSVFQPQFSQEEMEGLQSADAASAWFGVQHDGSGKALLCDYGGFDSLMTSISSTRSPETSLSPNLISVIGETGVGKSTLIKLLIDLNAEKARKYATPITRNTGHEALTTSTDVHVYLGPHESQTEAPILFADCEGSDAGEHELARSRTKPEMRKDRSDGHTQLGNARLKSATKREWQWTSEISSQSLESTLERLITWGSAALMQPSLPSAIVALNGSDHIATEGSWDVDTTTSQCLNTLSRAFQTNVQFRRDAQTRRNRGQRIESLQDLLLCYYSSFRVVHIPVSTRPALVKAQITRLYRTAMGACRAANERKVQLRLKMNAEEMQSYIHMAFDHFTRDLDTPFDFVKTSLRGRPVSQDFRASIVELASLVMTRQKPLGTPNSIFAQLSYLIASSISLDIARNRIDGGNKQQLQLYADQVEDAVRAFREDFWPCEYVNGKGIRCVNVRRAHSIKGHQAASGRILAAGDYQSQGTEADVGEIRLEVIRHLRDIQAKVLTLEEDGFVREDAAAQVHKDFALRNLFGDLTRGRPGILVSRTVCFTCLMNLPDLEHGLQCGHVLCTACLRYLGQVVPGRSVEILECPIGGALCSFREPFRVHLKPASCGIRVLTFDGGGIRGIVQLEILRRLEREFGGSLRIQSFFDLVVGTSTGGIIALGLFTQYWSVEECSTVLVNVCETAFTDPKGKVLGTFSRAEKYRTQPLEDILMLSFGRPTLLLGASYKRQGLAEAKVAVTASVQAGSKSAVLATYDRRSSDSASYLFQRPKELDSELDIWEAARATSAAPGYFKPYRHSKSGMEYLDGGLHHNNPVLVADSERKLIWPEIANDEPDLVVSVGTAFRGKNDAQDDQRRATSSPAYSTLDVIQRQLQHIEDALDPETTWRNYVEAQGNITSDPSRYVRLSLESAKMIPKLDDTTQLRSIQSWARKMVEDDPQYKSLALRLIATCFYFEPARTKQESHTKHIIVTGFIRCRMQASEQLAELGVFLKTKASPSAKHCFVIREDIPEETARRVSLDDQTIDGMMQDREFRMSSSIDIRASRKTSRTDLFLRFANDDQFPISGFPRCLHKA</sequence>